<dbReference type="Proteomes" id="UP000277580">
    <property type="component" value="Unassembled WGS sequence"/>
</dbReference>
<gene>
    <name evidence="1" type="ORF">P167DRAFT_463447</name>
</gene>
<evidence type="ECO:0000313" key="2">
    <source>
        <dbReference type="Proteomes" id="UP000277580"/>
    </source>
</evidence>
<reference evidence="1 2" key="1">
    <citation type="journal article" date="2018" name="Nat. Ecol. Evol.">
        <title>Pezizomycetes genomes reveal the molecular basis of ectomycorrhizal truffle lifestyle.</title>
        <authorList>
            <person name="Murat C."/>
            <person name="Payen T."/>
            <person name="Noel B."/>
            <person name="Kuo A."/>
            <person name="Morin E."/>
            <person name="Chen J."/>
            <person name="Kohler A."/>
            <person name="Krizsan K."/>
            <person name="Balestrini R."/>
            <person name="Da Silva C."/>
            <person name="Montanini B."/>
            <person name="Hainaut M."/>
            <person name="Levati E."/>
            <person name="Barry K.W."/>
            <person name="Belfiori B."/>
            <person name="Cichocki N."/>
            <person name="Clum A."/>
            <person name="Dockter R.B."/>
            <person name="Fauchery L."/>
            <person name="Guy J."/>
            <person name="Iotti M."/>
            <person name="Le Tacon F."/>
            <person name="Lindquist E.A."/>
            <person name="Lipzen A."/>
            <person name="Malagnac F."/>
            <person name="Mello A."/>
            <person name="Molinier V."/>
            <person name="Miyauchi S."/>
            <person name="Poulain J."/>
            <person name="Riccioni C."/>
            <person name="Rubini A."/>
            <person name="Sitrit Y."/>
            <person name="Splivallo R."/>
            <person name="Traeger S."/>
            <person name="Wang M."/>
            <person name="Zifcakova L."/>
            <person name="Wipf D."/>
            <person name="Zambonelli A."/>
            <person name="Paolocci F."/>
            <person name="Nowrousian M."/>
            <person name="Ottonello S."/>
            <person name="Baldrian P."/>
            <person name="Spatafora J.W."/>
            <person name="Henrissat B."/>
            <person name="Nagy L.G."/>
            <person name="Aury J.M."/>
            <person name="Wincker P."/>
            <person name="Grigoriev I.V."/>
            <person name="Bonfante P."/>
            <person name="Martin F.M."/>
        </authorList>
    </citation>
    <scope>NUCLEOTIDE SEQUENCE [LARGE SCALE GENOMIC DNA]</scope>
    <source>
        <strain evidence="1 2">CCBAS932</strain>
    </source>
</reference>
<dbReference type="AlphaFoldDB" id="A0A3N4L0B1"/>
<proteinExistence type="predicted"/>
<keyword evidence="2" id="KW-1185">Reference proteome</keyword>
<dbReference type="InParanoid" id="A0A3N4L0B1"/>
<dbReference type="EMBL" id="ML119109">
    <property type="protein sequence ID" value="RPB16246.1"/>
    <property type="molecule type" value="Genomic_DNA"/>
</dbReference>
<feature type="non-terminal residue" evidence="1">
    <location>
        <position position="1"/>
    </location>
</feature>
<organism evidence="1 2">
    <name type="scientific">Morchella conica CCBAS932</name>
    <dbReference type="NCBI Taxonomy" id="1392247"/>
    <lineage>
        <taxon>Eukaryota</taxon>
        <taxon>Fungi</taxon>
        <taxon>Dikarya</taxon>
        <taxon>Ascomycota</taxon>
        <taxon>Pezizomycotina</taxon>
        <taxon>Pezizomycetes</taxon>
        <taxon>Pezizales</taxon>
        <taxon>Morchellaceae</taxon>
        <taxon>Morchella</taxon>
    </lineage>
</organism>
<name>A0A3N4L0B1_9PEZI</name>
<dbReference type="OrthoDB" id="5431405at2759"/>
<evidence type="ECO:0000313" key="1">
    <source>
        <dbReference type="EMBL" id="RPB16246.1"/>
    </source>
</evidence>
<accession>A0A3N4L0B1</accession>
<sequence length="161" mass="17984">WRDQEEYSCPSNIKNDCTTQESEGFDWSDLDLGSFDSYNDYKFSGWSCANKLGKRNLEGRTFNSKCIEADLSNSDFSNEISCDKAFSIGELDISVDVETDVEFHYGMEDGSTCKQTKRCGTEGTTVTNDQCGGAKTVKVKLPKNNKNTSCKLGVHKVKFEC</sequence>
<feature type="non-terminal residue" evidence="1">
    <location>
        <position position="161"/>
    </location>
</feature>
<dbReference type="STRING" id="1392247.A0A3N4L0B1"/>
<protein>
    <submittedName>
        <fullName evidence="1">Uncharacterized protein</fullName>
    </submittedName>
</protein>